<dbReference type="SMART" id="SM00898">
    <property type="entry name" value="Fapy_DNA_glyco"/>
    <property type="match status" value="1"/>
</dbReference>
<evidence type="ECO:0000256" key="4">
    <source>
        <dbReference type="ARBA" id="ARBA00022723"/>
    </source>
</evidence>
<dbReference type="GO" id="GO:0034039">
    <property type="term" value="F:8-oxo-7,8-dihydroguanine DNA N-glycosylase activity"/>
    <property type="evidence" value="ECO:0007669"/>
    <property type="project" value="TreeGrafter"/>
</dbReference>
<dbReference type="InterPro" id="IPR010663">
    <property type="entry name" value="Znf_FPG/IleRS"/>
</dbReference>
<feature type="domain" description="FPG-type" evidence="16">
    <location>
        <begin position="241"/>
        <end position="275"/>
    </location>
</feature>
<dbReference type="Gene3D" id="3.20.190.10">
    <property type="entry name" value="MutM-like, N-terminal"/>
    <property type="match status" value="1"/>
</dbReference>
<dbReference type="NCBIfam" id="TIGR00577">
    <property type="entry name" value="fpg"/>
    <property type="match status" value="1"/>
</dbReference>
<dbReference type="EMBL" id="NIDE01000004">
    <property type="protein sequence ID" value="OWK43127.1"/>
    <property type="molecule type" value="Genomic_DNA"/>
</dbReference>
<organism evidence="18 19">
    <name type="scientific">Fimbriiglobus ruber</name>
    <dbReference type="NCBI Taxonomy" id="1908690"/>
    <lineage>
        <taxon>Bacteria</taxon>
        <taxon>Pseudomonadati</taxon>
        <taxon>Planctomycetota</taxon>
        <taxon>Planctomycetia</taxon>
        <taxon>Gemmatales</taxon>
        <taxon>Gemmataceae</taxon>
        <taxon>Fimbriiglobus</taxon>
    </lineage>
</organism>
<evidence type="ECO:0000256" key="15">
    <source>
        <dbReference type="HAMAP-Rule" id="MF_00103"/>
    </source>
</evidence>
<comment type="catalytic activity">
    <reaction evidence="1 15">
        <text>Hydrolysis of DNA containing ring-opened 7-methylguanine residues, releasing 2,6-diamino-4-hydroxy-5-(N-methyl)formamidopyrimidine.</text>
        <dbReference type="EC" id="3.2.2.23"/>
    </reaction>
</comment>
<keyword evidence="13 15" id="KW-0326">Glycosidase</keyword>
<keyword evidence="11 15" id="KW-0456">Lyase</keyword>
<dbReference type="Pfam" id="PF06827">
    <property type="entry name" value="zf-FPG_IleRS"/>
    <property type="match status" value="1"/>
</dbReference>
<dbReference type="SUPFAM" id="SSF46946">
    <property type="entry name" value="S13-like H2TH domain"/>
    <property type="match status" value="1"/>
</dbReference>
<comment type="function">
    <text evidence="15">Involved in base excision repair of DNA damaged by oxidation or by mutagenic agents. Acts as DNA glycosylase that recognizes and removes damaged bases. Has a preference for oxidized purines, such as 7,8-dihydro-8-oxoguanine (8-oxoG). Has AP (apurinic/apyrimidinic) lyase activity and introduces nicks in the DNA strand. Cleaves the DNA backbone by beta-delta elimination to generate a single-strand break at the site of the removed base with both 3'- and 5'-phosphates.</text>
</comment>
<dbReference type="SMART" id="SM01232">
    <property type="entry name" value="H2TH"/>
    <property type="match status" value="1"/>
</dbReference>
<keyword evidence="12 15" id="KW-0511">Multifunctional enzyme</keyword>
<feature type="active site" description="Proton donor; for delta-elimination activity" evidence="15">
    <location>
        <position position="265"/>
    </location>
</feature>
<evidence type="ECO:0000256" key="7">
    <source>
        <dbReference type="ARBA" id="ARBA00022801"/>
    </source>
</evidence>
<dbReference type="EC" id="4.2.99.18" evidence="15"/>
<evidence type="ECO:0000256" key="14">
    <source>
        <dbReference type="ARBA" id="ARBA00044632"/>
    </source>
</evidence>
<evidence type="ECO:0000259" key="16">
    <source>
        <dbReference type="PROSITE" id="PS51066"/>
    </source>
</evidence>
<dbReference type="GO" id="GO:0140078">
    <property type="term" value="F:class I DNA-(apurinic or apyrimidinic site) endonuclease activity"/>
    <property type="evidence" value="ECO:0007669"/>
    <property type="project" value="UniProtKB-EC"/>
</dbReference>
<dbReference type="GO" id="GO:0008270">
    <property type="term" value="F:zinc ion binding"/>
    <property type="evidence" value="ECO:0007669"/>
    <property type="project" value="UniProtKB-UniRule"/>
</dbReference>
<feature type="domain" description="Formamidopyrimidine-DNA glycosylase catalytic" evidence="17">
    <location>
        <begin position="2"/>
        <end position="118"/>
    </location>
</feature>
<gene>
    <name evidence="15" type="primary">mutM</name>
    <name evidence="15" type="synonym">fpg</name>
    <name evidence="18" type="ORF">FRUB_02726</name>
</gene>
<dbReference type="PANTHER" id="PTHR22993:SF9">
    <property type="entry name" value="FORMAMIDOPYRIMIDINE-DNA GLYCOSYLASE"/>
    <property type="match status" value="1"/>
</dbReference>
<comment type="subunit">
    <text evidence="3 15">Monomer.</text>
</comment>
<keyword evidence="5 15" id="KW-0227">DNA damage</keyword>
<comment type="similarity">
    <text evidence="2 15">Belongs to the FPG family.</text>
</comment>
<dbReference type="OrthoDB" id="9800855at2"/>
<evidence type="ECO:0000256" key="2">
    <source>
        <dbReference type="ARBA" id="ARBA00009409"/>
    </source>
</evidence>
<evidence type="ECO:0000256" key="1">
    <source>
        <dbReference type="ARBA" id="ARBA00001668"/>
    </source>
</evidence>
<dbReference type="RefSeq" id="WP_088254023.1">
    <property type="nucleotide sequence ID" value="NZ_NIDE01000004.1"/>
</dbReference>
<evidence type="ECO:0000256" key="5">
    <source>
        <dbReference type="ARBA" id="ARBA00022763"/>
    </source>
</evidence>
<dbReference type="InterPro" id="IPR015886">
    <property type="entry name" value="H2TH_FPG"/>
</dbReference>
<dbReference type="GO" id="GO:0006284">
    <property type="term" value="P:base-excision repair"/>
    <property type="evidence" value="ECO:0007669"/>
    <property type="project" value="InterPro"/>
</dbReference>
<dbReference type="PROSITE" id="PS01242">
    <property type="entry name" value="ZF_FPG_1"/>
    <property type="match status" value="1"/>
</dbReference>
<evidence type="ECO:0000256" key="3">
    <source>
        <dbReference type="ARBA" id="ARBA00011245"/>
    </source>
</evidence>
<comment type="caution">
    <text evidence="18">The sequence shown here is derived from an EMBL/GenBank/DDBJ whole genome shotgun (WGS) entry which is preliminary data.</text>
</comment>
<keyword evidence="4 15" id="KW-0479">Metal-binding</keyword>
<comment type="catalytic activity">
    <reaction evidence="14 15">
        <text>2'-deoxyribonucleotide-(2'-deoxyribose 5'-phosphate)-2'-deoxyribonucleotide-DNA = a 3'-end 2'-deoxyribonucleotide-(2,3-dehydro-2,3-deoxyribose 5'-phosphate)-DNA + a 5'-end 5'-phospho-2'-deoxyribonucleoside-DNA + H(+)</text>
        <dbReference type="Rhea" id="RHEA:66592"/>
        <dbReference type="Rhea" id="RHEA-COMP:13180"/>
        <dbReference type="Rhea" id="RHEA-COMP:16897"/>
        <dbReference type="Rhea" id="RHEA-COMP:17067"/>
        <dbReference type="ChEBI" id="CHEBI:15378"/>
        <dbReference type="ChEBI" id="CHEBI:136412"/>
        <dbReference type="ChEBI" id="CHEBI:157695"/>
        <dbReference type="ChEBI" id="CHEBI:167181"/>
        <dbReference type="EC" id="4.2.99.18"/>
    </reaction>
</comment>
<dbReference type="FunFam" id="1.10.8.50:FF:000003">
    <property type="entry name" value="Formamidopyrimidine-DNA glycosylase"/>
    <property type="match status" value="1"/>
</dbReference>
<dbReference type="PANTHER" id="PTHR22993">
    <property type="entry name" value="FORMAMIDOPYRIMIDINE-DNA GLYCOSYLASE"/>
    <property type="match status" value="1"/>
</dbReference>
<evidence type="ECO:0000256" key="6">
    <source>
        <dbReference type="ARBA" id="ARBA00022771"/>
    </source>
</evidence>
<keyword evidence="9 15" id="KW-0238">DNA-binding</keyword>
<feature type="active site" description="Proton donor" evidence="15">
    <location>
        <position position="3"/>
    </location>
</feature>
<keyword evidence="7 15" id="KW-0378">Hydrolase</keyword>
<dbReference type="InterPro" id="IPR000214">
    <property type="entry name" value="Znf_DNA_glyclase/AP_lyase"/>
</dbReference>
<evidence type="ECO:0000256" key="9">
    <source>
        <dbReference type="ARBA" id="ARBA00023125"/>
    </source>
</evidence>
<dbReference type="HAMAP" id="MF_00103">
    <property type="entry name" value="Fapy_DNA_glycosyl"/>
    <property type="match status" value="1"/>
</dbReference>
<keyword evidence="6 15" id="KW-0863">Zinc-finger</keyword>
<dbReference type="Gene3D" id="1.10.8.50">
    <property type="match status" value="1"/>
</dbReference>
<name>A0A225E3Z9_9BACT</name>
<feature type="active site" description="Proton donor; for beta-elimination activity" evidence="15">
    <location>
        <position position="58"/>
    </location>
</feature>
<dbReference type="Pfam" id="PF06831">
    <property type="entry name" value="H2TH"/>
    <property type="match status" value="1"/>
</dbReference>
<accession>A0A225E3Z9</accession>
<keyword evidence="8 15" id="KW-0862">Zinc</keyword>
<evidence type="ECO:0000259" key="17">
    <source>
        <dbReference type="PROSITE" id="PS51068"/>
    </source>
</evidence>
<dbReference type="SUPFAM" id="SSF81624">
    <property type="entry name" value="N-terminal domain of MutM-like DNA repair proteins"/>
    <property type="match status" value="1"/>
</dbReference>
<dbReference type="InterPro" id="IPR012319">
    <property type="entry name" value="FPG_cat"/>
</dbReference>
<evidence type="ECO:0000256" key="12">
    <source>
        <dbReference type="ARBA" id="ARBA00023268"/>
    </source>
</evidence>
<dbReference type="SUPFAM" id="SSF57716">
    <property type="entry name" value="Glucocorticoid receptor-like (DNA-binding domain)"/>
    <property type="match status" value="1"/>
</dbReference>
<dbReference type="GO" id="GO:0003684">
    <property type="term" value="F:damaged DNA binding"/>
    <property type="evidence" value="ECO:0007669"/>
    <property type="project" value="InterPro"/>
</dbReference>
<dbReference type="NCBIfam" id="NF002211">
    <property type="entry name" value="PRK01103.1"/>
    <property type="match status" value="1"/>
</dbReference>
<dbReference type="Pfam" id="PF01149">
    <property type="entry name" value="Fapy_DNA_glyco"/>
    <property type="match status" value="1"/>
</dbReference>
<dbReference type="InterPro" id="IPR015887">
    <property type="entry name" value="DNA_glyclase_Znf_dom_DNA_BS"/>
</dbReference>
<keyword evidence="19" id="KW-1185">Reference proteome</keyword>
<feature type="active site" description="Schiff-base intermediate with DNA" evidence="15">
    <location>
        <position position="2"/>
    </location>
</feature>
<evidence type="ECO:0000256" key="10">
    <source>
        <dbReference type="ARBA" id="ARBA00023204"/>
    </source>
</evidence>
<feature type="binding site" evidence="15">
    <location>
        <position position="95"/>
    </location>
    <ligand>
        <name>DNA</name>
        <dbReference type="ChEBI" id="CHEBI:16991"/>
    </ligand>
</feature>
<dbReference type="InterPro" id="IPR020629">
    <property type="entry name" value="FPG_Glyclase"/>
</dbReference>
<dbReference type="InterPro" id="IPR010979">
    <property type="entry name" value="Ribosomal_uS13-like_H2TH"/>
</dbReference>
<proteinExistence type="inferred from homology"/>
<comment type="cofactor">
    <cofactor evidence="15">
        <name>Zn(2+)</name>
        <dbReference type="ChEBI" id="CHEBI:29105"/>
    </cofactor>
    <text evidence="15">Binds 1 zinc ion per subunit.</text>
</comment>
<dbReference type="InterPro" id="IPR035937">
    <property type="entry name" value="FPG_N"/>
</dbReference>
<evidence type="ECO:0000313" key="19">
    <source>
        <dbReference type="Proteomes" id="UP000214646"/>
    </source>
</evidence>
<sequence length="286" mass="31622">MPELPEVETVVRDLRPLLVGKRLRAVRTGKQSLRRPWQAAWTRPLTGATVAAVRRRGKWILIDLDGKASSPRLLIHLGMTGQLTVAAASVPQPDHLHLWFDLDGGDQQLRFRDPRRFGSADVFPDETALEAFLAERLGPEPFDLDAAAFRASLRHTTRPIKAVLLDQTVVAGVGNIYADEALHRVGLHPETRAQTIGSARADALREAVTTVLLHAIENRGSSIRDYVDGEGQKGGFQHEFRVYGRGKEPCLTCATTIEVVRVAGRSSHFCPRCQKPSRARKKVAEP</sequence>
<dbReference type="AlphaFoldDB" id="A0A225E3Z9"/>
<comment type="caution">
    <text evidence="15">Lacks conserved residue(s) required for the propagation of feature annotation.</text>
</comment>
<evidence type="ECO:0000256" key="13">
    <source>
        <dbReference type="ARBA" id="ARBA00023295"/>
    </source>
</evidence>
<evidence type="ECO:0000256" key="8">
    <source>
        <dbReference type="ARBA" id="ARBA00022833"/>
    </source>
</evidence>
<dbReference type="EC" id="3.2.2.23" evidence="15"/>
<evidence type="ECO:0000313" key="18">
    <source>
        <dbReference type="EMBL" id="OWK43127.1"/>
    </source>
</evidence>
<dbReference type="Proteomes" id="UP000214646">
    <property type="component" value="Unassembled WGS sequence"/>
</dbReference>
<evidence type="ECO:0000256" key="11">
    <source>
        <dbReference type="ARBA" id="ARBA00023239"/>
    </source>
</evidence>
<protein>
    <recommendedName>
        <fullName evidence="15">Formamidopyrimidine-DNA glycosylase</fullName>
        <shortName evidence="15">Fapy-DNA glycosylase</shortName>
        <ecNumber evidence="15">3.2.2.23</ecNumber>
    </recommendedName>
    <alternativeName>
        <fullName evidence="15">DNA-(apurinic or apyrimidinic site) lyase MutM</fullName>
        <shortName evidence="15">AP lyase MutM</shortName>
        <ecNumber evidence="15">4.2.99.18</ecNumber>
    </alternativeName>
</protein>
<dbReference type="PROSITE" id="PS51066">
    <property type="entry name" value="ZF_FPG_2"/>
    <property type="match status" value="1"/>
</dbReference>
<dbReference type="PROSITE" id="PS51068">
    <property type="entry name" value="FPG_CAT"/>
    <property type="match status" value="1"/>
</dbReference>
<feature type="binding site" evidence="15">
    <location>
        <position position="115"/>
    </location>
    <ligand>
        <name>DNA</name>
        <dbReference type="ChEBI" id="CHEBI:16991"/>
    </ligand>
</feature>
<dbReference type="CDD" id="cd08966">
    <property type="entry name" value="EcFpg-like_N"/>
    <property type="match status" value="1"/>
</dbReference>
<keyword evidence="10 15" id="KW-0234">DNA repair</keyword>
<reference evidence="19" key="1">
    <citation type="submission" date="2017-06" db="EMBL/GenBank/DDBJ databases">
        <title>Genome analysis of Fimbriiglobus ruber SP5, the first member of the order Planctomycetales with confirmed chitinolytic capability.</title>
        <authorList>
            <person name="Ravin N.V."/>
            <person name="Rakitin A.L."/>
            <person name="Ivanova A.A."/>
            <person name="Beletsky A.V."/>
            <person name="Kulichevskaya I.S."/>
            <person name="Mardanov A.V."/>
            <person name="Dedysh S.N."/>
        </authorList>
    </citation>
    <scope>NUCLEOTIDE SEQUENCE [LARGE SCALE GENOMIC DNA]</scope>
    <source>
        <strain evidence="19">SP5</strain>
    </source>
</reference>